<dbReference type="EMBL" id="LN907867">
    <property type="protein sequence ID" value="CUU42784.1"/>
    <property type="molecule type" value="Genomic_DNA"/>
</dbReference>
<dbReference type="STRING" id="1079.BVIR_2353"/>
<reference evidence="1" key="1">
    <citation type="journal article" date="2015" name="Genome Announc.">
        <title>Complete Genome Sequence of the Bacteriochlorophyll b-Producing Photosynthetic Bacterium Blastochloris viridis.</title>
        <authorList>
            <person name="Tsukatani Y."/>
            <person name="Hirose Y."/>
            <person name="Harada J."/>
            <person name="Misawa N."/>
            <person name="Mori K."/>
            <person name="Inoue K."/>
            <person name="Tamiaki H."/>
        </authorList>
    </citation>
    <scope>NUCLEOTIDE SEQUENCE [LARGE SCALE GENOMIC DNA]</scope>
    <source>
        <strain evidence="1">DSM 133</strain>
    </source>
</reference>
<evidence type="ECO:0000313" key="2">
    <source>
        <dbReference type="EMBL" id="CUU42784.1"/>
    </source>
</evidence>
<protein>
    <recommendedName>
        <fullName evidence="4">Phage tail assembly chaperone</fullName>
    </recommendedName>
</protein>
<dbReference type="Proteomes" id="UP000065734">
    <property type="component" value="Chromosome I"/>
</dbReference>
<evidence type="ECO:0000313" key="3">
    <source>
        <dbReference type="Proteomes" id="UP000065734"/>
    </source>
</evidence>
<reference evidence="3" key="3">
    <citation type="journal article" date="2016" name="Genome Announc.">
        <title>Revised genome sequence of the purple photosynthetic bacterium Blastochloris viridis.</title>
        <authorList>
            <person name="Liu L.N."/>
            <person name="Faulkner M."/>
            <person name="Liu X."/>
            <person name="Huang F."/>
            <person name="Darby A.C."/>
            <person name="Hall N."/>
        </authorList>
    </citation>
    <scope>NUCLEOTIDE SEQUENCE [LARGE SCALE GENOMIC DNA]</scope>
    <source>
        <strain evidence="3">ATCC 19567 / DSM 133 / F</strain>
    </source>
</reference>
<dbReference type="AlphaFoldDB" id="A0A0H5BHT9"/>
<accession>A0A0H5BHT9</accession>
<dbReference type="EMBL" id="AP014854">
    <property type="protein sequence ID" value="BAR99951.1"/>
    <property type="molecule type" value="Genomic_DNA"/>
</dbReference>
<sequence>MPRPLLRVALGVLRWPPEAVWRATPREIAAAIAALRPERGPPLARTRLDELMAHHPDE</sequence>
<evidence type="ECO:0000313" key="1">
    <source>
        <dbReference type="EMBL" id="BAR99951.1"/>
    </source>
</evidence>
<organism evidence="2 3">
    <name type="scientific">Blastochloris viridis</name>
    <name type="common">Rhodopseudomonas viridis</name>
    <dbReference type="NCBI Taxonomy" id="1079"/>
    <lineage>
        <taxon>Bacteria</taxon>
        <taxon>Pseudomonadati</taxon>
        <taxon>Pseudomonadota</taxon>
        <taxon>Alphaproteobacteria</taxon>
        <taxon>Hyphomicrobiales</taxon>
        <taxon>Blastochloridaceae</taxon>
        <taxon>Blastochloris</taxon>
    </lineage>
</organism>
<evidence type="ECO:0008006" key="4">
    <source>
        <dbReference type="Google" id="ProtNLM"/>
    </source>
</evidence>
<gene>
    <name evidence="1" type="ORF">BV133_2358</name>
    <name evidence="2" type="ORF">BVIRIDIS_17990</name>
</gene>
<reference evidence="2" key="2">
    <citation type="submission" date="2015-11" db="EMBL/GenBank/DDBJ databases">
        <authorList>
            <person name="Zhang Y."/>
            <person name="Guo Z."/>
        </authorList>
    </citation>
    <scope>NUCLEOTIDE SEQUENCE</scope>
    <source>
        <strain evidence="2">1</strain>
    </source>
</reference>
<keyword evidence="3" id="KW-1185">Reference proteome</keyword>
<dbReference type="Pfam" id="PF09550">
    <property type="entry name" value="Phage_TAC_6"/>
    <property type="match status" value="1"/>
</dbReference>
<name>A0A0H5BHT9_BLAVI</name>
<proteinExistence type="predicted"/>
<dbReference type="InterPro" id="IPR019056">
    <property type="entry name" value="Phage_TAC_6"/>
</dbReference>
<dbReference type="RefSeq" id="WP_082417053.1">
    <property type="nucleotide sequence ID" value="NZ_AP014854.2"/>
</dbReference>
<dbReference type="KEGG" id="bvr:BVIR_2353"/>